<dbReference type="Proteomes" id="UP000494165">
    <property type="component" value="Unassembled WGS sequence"/>
</dbReference>
<dbReference type="Pfam" id="PF03096">
    <property type="entry name" value="Ndr"/>
    <property type="match status" value="2"/>
</dbReference>
<comment type="caution">
    <text evidence="3">The sequence shown here is derived from an EMBL/GenBank/DDBJ whole genome shotgun (WGS) entry which is preliminary data.</text>
</comment>
<evidence type="ECO:0000313" key="3">
    <source>
        <dbReference type="EMBL" id="CAB3376316.1"/>
    </source>
</evidence>
<dbReference type="SUPFAM" id="SSF53474">
    <property type="entry name" value="alpha/beta-Hydrolases"/>
    <property type="match status" value="1"/>
</dbReference>
<comment type="similarity">
    <text evidence="1">Belongs to the NDRG family.</text>
</comment>
<dbReference type="EMBL" id="CADEPI010000127">
    <property type="protein sequence ID" value="CAB3376316.1"/>
    <property type="molecule type" value="Genomic_DNA"/>
</dbReference>
<accession>A0A8S1D2M1</accession>
<protein>
    <submittedName>
        <fullName evidence="3">Uncharacterized protein</fullName>
    </submittedName>
</protein>
<dbReference type="InterPro" id="IPR004142">
    <property type="entry name" value="NDRG"/>
</dbReference>
<gene>
    <name evidence="3" type="ORF">CLODIP_2_CD03729</name>
</gene>
<feature type="compositionally biased region" description="Pro residues" evidence="2">
    <location>
        <begin position="473"/>
        <end position="482"/>
    </location>
</feature>
<dbReference type="Gene3D" id="3.40.50.1820">
    <property type="entry name" value="alpha/beta hydrolase"/>
    <property type="match status" value="1"/>
</dbReference>
<evidence type="ECO:0000256" key="2">
    <source>
        <dbReference type="SAM" id="MobiDB-lite"/>
    </source>
</evidence>
<dbReference type="AlphaFoldDB" id="A0A8S1D2M1"/>
<sequence>MLDAKIAGAGCWTACRVRSAGIWRRGGGGQLLSLQRRRQRSRRPPPAPPHRPRPSSPCAFIYAALKRHSRFLTAAPEKGKPIIDTMADDNTAETVESHMGIIGRRVSIAGVDEIKHTVSTDGSGPLDVYVQGDLHQMEKKALFLTVHDLGTNHSSFHDFVNHPCMCEIKERSVFIHVDVPGQEDNAPDLSKDFSFPTMATLGEDLVTVLDYLHIKYVIGLGEGAGANALARFAIAHSSRCLGLILINCTGSAASVMDHFKDKVRFYPAARLRCLLILVFFYKFQFMNWKSSQVSQSAEDYLVFHKFGHVLEQLDNSTESDKDKVIQEYQNRLRQSINPKNLKLYVNSFLNRKDMPAKNIKADVLLVTGERGSFAAAVEKLHMMLDKSKATLLKIDRVGDVMLEAPEKLAQSILLFCKGQGLLTSITMPGVERQRTFSGSSADGEGRSRRLSRGMSMEEYDKPNIRRLSITTPGPLPQLPKSD</sequence>
<dbReference type="OrthoDB" id="191979at2759"/>
<evidence type="ECO:0000313" key="4">
    <source>
        <dbReference type="Proteomes" id="UP000494165"/>
    </source>
</evidence>
<dbReference type="PANTHER" id="PTHR11034">
    <property type="entry name" value="N-MYC DOWNSTREAM REGULATED"/>
    <property type="match status" value="1"/>
</dbReference>
<feature type="region of interest" description="Disordered" evidence="2">
    <location>
        <begin position="433"/>
        <end position="482"/>
    </location>
</feature>
<feature type="region of interest" description="Disordered" evidence="2">
    <location>
        <begin position="28"/>
        <end position="56"/>
    </location>
</feature>
<reference evidence="3 4" key="1">
    <citation type="submission" date="2020-04" db="EMBL/GenBank/DDBJ databases">
        <authorList>
            <person name="Alioto T."/>
            <person name="Alioto T."/>
            <person name="Gomez Garrido J."/>
        </authorList>
    </citation>
    <scope>NUCLEOTIDE SEQUENCE [LARGE SCALE GENOMIC DNA]</scope>
</reference>
<organism evidence="3 4">
    <name type="scientific">Cloeon dipterum</name>
    <dbReference type="NCBI Taxonomy" id="197152"/>
    <lineage>
        <taxon>Eukaryota</taxon>
        <taxon>Metazoa</taxon>
        <taxon>Ecdysozoa</taxon>
        <taxon>Arthropoda</taxon>
        <taxon>Hexapoda</taxon>
        <taxon>Insecta</taxon>
        <taxon>Pterygota</taxon>
        <taxon>Palaeoptera</taxon>
        <taxon>Ephemeroptera</taxon>
        <taxon>Pisciforma</taxon>
        <taxon>Baetidae</taxon>
        <taxon>Cloeon</taxon>
    </lineage>
</organism>
<dbReference type="InterPro" id="IPR029058">
    <property type="entry name" value="AB_hydrolase_fold"/>
</dbReference>
<keyword evidence="4" id="KW-1185">Reference proteome</keyword>
<evidence type="ECO:0000256" key="1">
    <source>
        <dbReference type="ARBA" id="ARBA00005598"/>
    </source>
</evidence>
<name>A0A8S1D2M1_9INSE</name>
<proteinExistence type="inferred from homology"/>